<dbReference type="RefSeq" id="WP_184714265.1">
    <property type="nucleotide sequence ID" value="NZ_JACHJP010000002.1"/>
</dbReference>
<reference evidence="4 5" key="1">
    <citation type="submission" date="2020-08" db="EMBL/GenBank/DDBJ databases">
        <title>Genomic Encyclopedia of Type Strains, Phase III (KMG-III): the genomes of soil and plant-associated and newly described type strains.</title>
        <authorList>
            <person name="Whitman W."/>
        </authorList>
    </citation>
    <scope>NUCLEOTIDE SEQUENCE [LARGE SCALE GENOMIC DNA]</scope>
    <source>
        <strain evidence="4 5">CECT 8840</strain>
    </source>
</reference>
<dbReference type="AlphaFoldDB" id="A0A7W7QL71"/>
<sequence length="171" mass="18392">MSIRQRLITALSVLLAVPLTVVLTTAAPASAHGWITSPPSRQDMCASRRVTGCGGLEYEPQSVEAPKGSKQCSGGSGWRVLDNEGKGWPTTSVSSTVTFQWRLTAAHRTSTWQYYVDGALFKTFNQGNTQPPSNISHTISGLPGGRHKILAVWNVADTVNAFYNCVDVQVG</sequence>
<feature type="chain" id="PRO_5038648316" evidence="2">
    <location>
        <begin position="27"/>
        <end position="171"/>
    </location>
</feature>
<evidence type="ECO:0000256" key="1">
    <source>
        <dbReference type="ARBA" id="ARBA00022729"/>
    </source>
</evidence>
<comment type="caution">
    <text evidence="4">The sequence shown here is derived from an EMBL/GenBank/DDBJ whole genome shotgun (WGS) entry which is preliminary data.</text>
</comment>
<evidence type="ECO:0000259" key="3">
    <source>
        <dbReference type="Pfam" id="PF03067"/>
    </source>
</evidence>
<keyword evidence="1 2" id="KW-0732">Signal</keyword>
<name>A0A7W7QL71_9ACTN</name>
<gene>
    <name evidence="4" type="ORF">FHS44_002710</name>
</gene>
<protein>
    <submittedName>
        <fullName evidence="4">Putative carbohydrate-binding protein with CBM5 and CBM33 domain</fullName>
    </submittedName>
</protein>
<dbReference type="InterPro" id="IPR014756">
    <property type="entry name" value="Ig_E-set"/>
</dbReference>
<evidence type="ECO:0000313" key="4">
    <source>
        <dbReference type="EMBL" id="MBB4915625.1"/>
    </source>
</evidence>
<keyword evidence="5" id="KW-1185">Reference proteome</keyword>
<dbReference type="Gene3D" id="2.70.50.50">
    <property type="entry name" value="chitin-binding protein cbp21"/>
    <property type="match status" value="1"/>
</dbReference>
<dbReference type="PANTHER" id="PTHR34823">
    <property type="entry name" value="GLCNAC-BINDING PROTEIN A"/>
    <property type="match status" value="1"/>
</dbReference>
<accession>A0A7W7QL71</accession>
<dbReference type="InterPro" id="IPR051024">
    <property type="entry name" value="GlcNAc_Chitin_IntDeg"/>
</dbReference>
<feature type="domain" description="Chitin-binding type-4" evidence="3">
    <location>
        <begin position="32"/>
        <end position="168"/>
    </location>
</feature>
<dbReference type="Proteomes" id="UP000552644">
    <property type="component" value="Unassembled WGS sequence"/>
</dbReference>
<organism evidence="4 5">
    <name type="scientific">Streptosporangium saharense</name>
    <dbReference type="NCBI Taxonomy" id="1706840"/>
    <lineage>
        <taxon>Bacteria</taxon>
        <taxon>Bacillati</taxon>
        <taxon>Actinomycetota</taxon>
        <taxon>Actinomycetes</taxon>
        <taxon>Streptosporangiales</taxon>
        <taxon>Streptosporangiaceae</taxon>
        <taxon>Streptosporangium</taxon>
    </lineage>
</organism>
<proteinExistence type="predicted"/>
<dbReference type="CDD" id="cd21177">
    <property type="entry name" value="LPMO_AA10"/>
    <property type="match status" value="1"/>
</dbReference>
<evidence type="ECO:0000313" key="5">
    <source>
        <dbReference type="Proteomes" id="UP000552644"/>
    </source>
</evidence>
<dbReference type="PANTHER" id="PTHR34823:SF1">
    <property type="entry name" value="CHITIN-BINDING TYPE-4 DOMAIN-CONTAINING PROTEIN"/>
    <property type="match status" value="1"/>
</dbReference>
<dbReference type="SUPFAM" id="SSF81296">
    <property type="entry name" value="E set domains"/>
    <property type="match status" value="1"/>
</dbReference>
<dbReference type="Pfam" id="PF03067">
    <property type="entry name" value="LPMO_10"/>
    <property type="match status" value="1"/>
</dbReference>
<evidence type="ECO:0000256" key="2">
    <source>
        <dbReference type="SAM" id="SignalP"/>
    </source>
</evidence>
<dbReference type="InterPro" id="IPR004302">
    <property type="entry name" value="Cellulose/chitin-bd_N"/>
</dbReference>
<feature type="signal peptide" evidence="2">
    <location>
        <begin position="1"/>
        <end position="26"/>
    </location>
</feature>
<dbReference type="EMBL" id="JACHJP010000002">
    <property type="protein sequence ID" value="MBB4915625.1"/>
    <property type="molecule type" value="Genomic_DNA"/>
</dbReference>